<proteinExistence type="predicted"/>
<dbReference type="AlphaFoldDB" id="M2MS65"/>
<name>M2MS65_BAUPA</name>
<dbReference type="EMBL" id="KB445558">
    <property type="protein sequence ID" value="EMC94343.1"/>
    <property type="molecule type" value="Genomic_DNA"/>
</dbReference>
<dbReference type="GeneID" id="19115349"/>
<dbReference type="RefSeq" id="XP_007678263.1">
    <property type="nucleotide sequence ID" value="XM_007680073.1"/>
</dbReference>
<accession>M2MS65</accession>
<dbReference type="OrthoDB" id="3362851at2759"/>
<organism evidence="1 2">
    <name type="scientific">Baudoinia panamericana (strain UAMH 10762)</name>
    <name type="common">Angels' share fungus</name>
    <name type="synonym">Baudoinia compniacensis (strain UAMH 10762)</name>
    <dbReference type="NCBI Taxonomy" id="717646"/>
    <lineage>
        <taxon>Eukaryota</taxon>
        <taxon>Fungi</taxon>
        <taxon>Dikarya</taxon>
        <taxon>Ascomycota</taxon>
        <taxon>Pezizomycotina</taxon>
        <taxon>Dothideomycetes</taxon>
        <taxon>Dothideomycetidae</taxon>
        <taxon>Mycosphaerellales</taxon>
        <taxon>Teratosphaeriaceae</taxon>
        <taxon>Baudoinia</taxon>
    </lineage>
</organism>
<dbReference type="KEGG" id="bcom:BAUCODRAFT_544901"/>
<dbReference type="Proteomes" id="UP000011761">
    <property type="component" value="Unassembled WGS sequence"/>
</dbReference>
<dbReference type="HOGENOM" id="CLU_2440502_0_0_1"/>
<keyword evidence="2" id="KW-1185">Reference proteome</keyword>
<evidence type="ECO:0000313" key="1">
    <source>
        <dbReference type="EMBL" id="EMC94343.1"/>
    </source>
</evidence>
<evidence type="ECO:0000313" key="2">
    <source>
        <dbReference type="Proteomes" id="UP000011761"/>
    </source>
</evidence>
<evidence type="ECO:0008006" key="3">
    <source>
        <dbReference type="Google" id="ProtNLM"/>
    </source>
</evidence>
<gene>
    <name evidence="1" type="ORF">BAUCODRAFT_544901</name>
</gene>
<sequence length="90" mass="10256">MRAERENKPAVSPACILPRLASSLSCGTWITHPFPHTMQPRARRATAGARVCDQCIRRKTKCDLARPKKTRTVRAETNCHRRGHRSPCHR</sequence>
<protein>
    <recommendedName>
        <fullName evidence="3">Zn(2)-C6 fungal-type domain-containing protein</fullName>
    </recommendedName>
</protein>
<reference evidence="1 2" key="1">
    <citation type="journal article" date="2012" name="PLoS Pathog.">
        <title>Diverse lifestyles and strategies of plant pathogenesis encoded in the genomes of eighteen Dothideomycetes fungi.</title>
        <authorList>
            <person name="Ohm R.A."/>
            <person name="Feau N."/>
            <person name="Henrissat B."/>
            <person name="Schoch C.L."/>
            <person name="Horwitz B.A."/>
            <person name="Barry K.W."/>
            <person name="Condon B.J."/>
            <person name="Copeland A.C."/>
            <person name="Dhillon B."/>
            <person name="Glaser F."/>
            <person name="Hesse C.N."/>
            <person name="Kosti I."/>
            <person name="LaButti K."/>
            <person name="Lindquist E.A."/>
            <person name="Lucas S."/>
            <person name="Salamov A.A."/>
            <person name="Bradshaw R.E."/>
            <person name="Ciuffetti L."/>
            <person name="Hamelin R.C."/>
            <person name="Kema G.H.J."/>
            <person name="Lawrence C."/>
            <person name="Scott J.A."/>
            <person name="Spatafora J.W."/>
            <person name="Turgeon B.G."/>
            <person name="de Wit P.J.G.M."/>
            <person name="Zhong S."/>
            <person name="Goodwin S.B."/>
            <person name="Grigoriev I.V."/>
        </authorList>
    </citation>
    <scope>NUCLEOTIDE SEQUENCE [LARGE SCALE GENOMIC DNA]</scope>
    <source>
        <strain evidence="1 2">UAMH 10762</strain>
    </source>
</reference>